<evidence type="ECO:0000256" key="3">
    <source>
        <dbReference type="ARBA" id="ARBA00022448"/>
    </source>
</evidence>
<dbReference type="GO" id="GO:0005886">
    <property type="term" value="C:plasma membrane"/>
    <property type="evidence" value="ECO:0007669"/>
    <property type="project" value="UniProtKB-SubCell"/>
</dbReference>
<reference evidence="11 13" key="2">
    <citation type="submission" date="2019-07" db="EMBL/GenBank/DDBJ databases">
        <title>Genomic Encyclopedia of Archaeal and Bacterial Type Strains, Phase II (KMG-II): from individual species to whole genera.</title>
        <authorList>
            <person name="Goeker M."/>
        </authorList>
    </citation>
    <scope>NUCLEOTIDE SEQUENCE [LARGE SCALE GENOMIC DNA]</scope>
    <source>
        <strain evidence="11 13">DSM 3754</strain>
    </source>
</reference>
<feature type="transmembrane region" description="Helical" evidence="8">
    <location>
        <begin position="268"/>
        <end position="288"/>
    </location>
</feature>
<accession>A0A4D6GUJ8</accession>
<evidence type="ECO:0000256" key="5">
    <source>
        <dbReference type="ARBA" id="ARBA00022692"/>
    </source>
</evidence>
<gene>
    <name evidence="11" type="ORF">APQ99_00326</name>
    <name evidence="10" type="ORF">HBSAL_09530</name>
</gene>
<dbReference type="EMBL" id="VRYN01000001">
    <property type="protein sequence ID" value="TYO81816.1"/>
    <property type="molecule type" value="Genomic_DNA"/>
</dbReference>
<evidence type="ECO:0000256" key="4">
    <source>
        <dbReference type="ARBA" id="ARBA00022475"/>
    </source>
</evidence>
<dbReference type="PANTHER" id="PTHR42929:SF1">
    <property type="entry name" value="INNER MEMBRANE ABC TRANSPORTER PERMEASE PROTEIN YDCU-RELATED"/>
    <property type="match status" value="1"/>
</dbReference>
<dbReference type="AlphaFoldDB" id="A0A4D6GUJ8"/>
<dbReference type="SUPFAM" id="SSF161098">
    <property type="entry name" value="MetI-like"/>
    <property type="match status" value="1"/>
</dbReference>
<dbReference type="RefSeq" id="WP_010903368.1">
    <property type="nucleotide sequence ID" value="NZ_VRYN01000001.1"/>
</dbReference>
<organism evidence="10 12">
    <name type="scientific">Halobacterium salinarum (strain ATCC 33171 / DSM 3754 / JCM 8978 / NBRC 102687 / NCIMB 764 / 91-R6)</name>
    <dbReference type="NCBI Taxonomy" id="2597657"/>
    <lineage>
        <taxon>Archaea</taxon>
        <taxon>Methanobacteriati</taxon>
        <taxon>Methanobacteriota</taxon>
        <taxon>Stenosarchaea group</taxon>
        <taxon>Halobacteria</taxon>
        <taxon>Halobacteriales</taxon>
        <taxon>Halobacteriaceae</taxon>
        <taxon>Halobacterium</taxon>
    </lineage>
</organism>
<dbReference type="GO" id="GO:0055085">
    <property type="term" value="P:transmembrane transport"/>
    <property type="evidence" value="ECO:0007669"/>
    <property type="project" value="InterPro"/>
</dbReference>
<dbReference type="CDD" id="cd06261">
    <property type="entry name" value="TM_PBP2"/>
    <property type="match status" value="1"/>
</dbReference>
<evidence type="ECO:0000256" key="6">
    <source>
        <dbReference type="ARBA" id="ARBA00022989"/>
    </source>
</evidence>
<keyword evidence="7 8" id="KW-0472">Membrane</keyword>
<keyword evidence="3 8" id="KW-0813">Transport</keyword>
<dbReference type="Proteomes" id="UP000323075">
    <property type="component" value="Unassembled WGS sequence"/>
</dbReference>
<comment type="similarity">
    <text evidence="2">Belongs to the binding-protein-dependent transport system permease family. CysTW subfamily.</text>
</comment>
<dbReference type="EMBL" id="CP038631">
    <property type="protein sequence ID" value="QCC45550.1"/>
    <property type="molecule type" value="Genomic_DNA"/>
</dbReference>
<dbReference type="Proteomes" id="UP000296216">
    <property type="component" value="Chromosome"/>
</dbReference>
<evidence type="ECO:0000256" key="2">
    <source>
        <dbReference type="ARBA" id="ARBA00007069"/>
    </source>
</evidence>
<dbReference type="Gene3D" id="1.10.3720.10">
    <property type="entry name" value="MetI-like"/>
    <property type="match status" value="1"/>
</dbReference>
<evidence type="ECO:0000256" key="7">
    <source>
        <dbReference type="ARBA" id="ARBA00023136"/>
    </source>
</evidence>
<keyword evidence="6 8" id="KW-1133">Transmembrane helix</keyword>
<feature type="transmembrane region" description="Helical" evidence="8">
    <location>
        <begin position="116"/>
        <end position="137"/>
    </location>
</feature>
<evidence type="ECO:0000313" key="11">
    <source>
        <dbReference type="EMBL" id="TYO81816.1"/>
    </source>
</evidence>
<evidence type="ECO:0000313" key="10">
    <source>
        <dbReference type="EMBL" id="QCC45550.1"/>
    </source>
</evidence>
<keyword evidence="4" id="KW-1003">Cell membrane</keyword>
<evidence type="ECO:0000313" key="12">
    <source>
        <dbReference type="Proteomes" id="UP000296216"/>
    </source>
</evidence>
<feature type="transmembrane region" description="Helical" evidence="8">
    <location>
        <begin position="149"/>
        <end position="173"/>
    </location>
</feature>
<feature type="transmembrane region" description="Helical" evidence="8">
    <location>
        <begin position="213"/>
        <end position="231"/>
    </location>
</feature>
<evidence type="ECO:0000259" key="9">
    <source>
        <dbReference type="PROSITE" id="PS50928"/>
    </source>
</evidence>
<reference evidence="10" key="3">
    <citation type="journal article" name="MicrobiologyOpen">
        <title>Whole-genome comparison between the type strain of Halobacterium salinarum (DSM 3754(T)) and the laboratory strains R1 and NRC-1.</title>
        <authorList>
            <person name="Pfeiffer F."/>
            <person name="Losensky G."/>
            <person name="Marchfelder A."/>
            <person name="Habermann B."/>
            <person name="Dyall-Smith M."/>
        </authorList>
    </citation>
    <scope>NUCLEOTIDE SEQUENCE</scope>
    <source>
        <strain evidence="10">91-R6</strain>
    </source>
</reference>
<evidence type="ECO:0000256" key="1">
    <source>
        <dbReference type="ARBA" id="ARBA00004651"/>
    </source>
</evidence>
<evidence type="ECO:0000256" key="8">
    <source>
        <dbReference type="RuleBase" id="RU363032"/>
    </source>
</evidence>
<reference evidence="10 12" key="1">
    <citation type="journal article" date="2019" name="Microbiol. Resour. Announc.">
        <title>The Genome Sequence of the Halobacterium salinarum Type Strain Is Closely Related to That of Laboratory Strains NRC-1 and R1.</title>
        <authorList>
            <person name="Pfeiffer F."/>
            <person name="Marchfelder A."/>
            <person name="Habermann B."/>
            <person name="Dyall-Smith M.L."/>
        </authorList>
    </citation>
    <scope>NUCLEOTIDE SEQUENCE [LARGE SCALE GENOMIC DNA]</scope>
    <source>
        <strain evidence="10">91-R6</strain>
        <strain evidence="12">ATCC 33171 / DSM 3754 / JCM 8978 / NBRC 102687 / NCIMB 764 / 91-R6</strain>
    </source>
</reference>
<dbReference type="InterPro" id="IPR035906">
    <property type="entry name" value="MetI-like_sf"/>
</dbReference>
<evidence type="ECO:0000313" key="13">
    <source>
        <dbReference type="Proteomes" id="UP000323075"/>
    </source>
</evidence>
<dbReference type="InterPro" id="IPR000515">
    <property type="entry name" value="MetI-like"/>
</dbReference>
<feature type="domain" description="ABC transmembrane type-1" evidence="9">
    <location>
        <begin position="82"/>
        <end position="286"/>
    </location>
</feature>
<dbReference type="GeneID" id="68694489"/>
<proteinExistence type="inferred from homology"/>
<comment type="subcellular location">
    <subcellularLocation>
        <location evidence="1 8">Cell membrane</location>
        <topology evidence="1 8">Multi-pass membrane protein</topology>
    </subcellularLocation>
</comment>
<dbReference type="PROSITE" id="PS50928">
    <property type="entry name" value="ABC_TM1"/>
    <property type="match status" value="1"/>
</dbReference>
<name>A0A4D6GUJ8_HALS9</name>
<sequence>MGDTDSVLGRLVGSPRARLAALLAPSGGLLVALLFAPLSFMVAVSFARVSDASRIIWHPTAANYTALVDATPFWSTPFVTSLLLSVGIAAATTVVCLVAAYPVAYALARRDRGRRVVFFLVLLPFFTMYLVRVYSWYLLFGDGGVLNDIATVLGVGPVDAFGFGVPAIVVGLAHAQFPYMLLTLYAGIEAVDFDVLEAARDLGASRRAVFRDVLLPLTLPNVVAGSLFVFVPAFGSFVAPRFLSGSTVLLVGQLIAGRIDSFNIASASAAATVVVVLIAAAFGVAARYTDASAGGDH</sequence>
<dbReference type="PANTHER" id="PTHR42929">
    <property type="entry name" value="INNER MEMBRANE ABC TRANSPORTER PERMEASE PROTEIN YDCU-RELATED-RELATED"/>
    <property type="match status" value="1"/>
</dbReference>
<dbReference type="Pfam" id="PF00528">
    <property type="entry name" value="BPD_transp_1"/>
    <property type="match status" value="1"/>
</dbReference>
<keyword evidence="5 8" id="KW-0812">Transmembrane</keyword>
<feature type="transmembrane region" description="Helical" evidence="8">
    <location>
        <begin position="82"/>
        <end position="104"/>
    </location>
</feature>
<protein>
    <submittedName>
        <fullName evidence="10">ABC-type transport system permease protein</fullName>
    </submittedName>
    <submittedName>
        <fullName evidence="11">Spermidine/putrescine transport system permease protein</fullName>
    </submittedName>
</protein>
<feature type="transmembrane region" description="Helical" evidence="8">
    <location>
        <begin position="20"/>
        <end position="47"/>
    </location>
</feature>